<organism evidence="2 3">
    <name type="scientific">Geodia barretti</name>
    <name type="common">Barrett's horny sponge</name>
    <dbReference type="NCBI Taxonomy" id="519541"/>
    <lineage>
        <taxon>Eukaryota</taxon>
        <taxon>Metazoa</taxon>
        <taxon>Porifera</taxon>
        <taxon>Demospongiae</taxon>
        <taxon>Heteroscleromorpha</taxon>
        <taxon>Tetractinellida</taxon>
        <taxon>Astrophorina</taxon>
        <taxon>Geodiidae</taxon>
        <taxon>Geodia</taxon>
    </lineage>
</organism>
<dbReference type="PANTHER" id="PTHR34861:SF10">
    <property type="entry name" value="CYCLASE"/>
    <property type="match status" value="1"/>
</dbReference>
<dbReference type="SUPFAM" id="SSF102198">
    <property type="entry name" value="Putative cyclase"/>
    <property type="match status" value="1"/>
</dbReference>
<protein>
    <recommendedName>
        <fullName evidence="4">Cyclase</fullName>
    </recommendedName>
</protein>
<evidence type="ECO:0008006" key="4">
    <source>
        <dbReference type="Google" id="ProtNLM"/>
    </source>
</evidence>
<dbReference type="AlphaFoldDB" id="A0AA35WXX6"/>
<reference evidence="2" key="1">
    <citation type="submission" date="2023-03" db="EMBL/GenBank/DDBJ databases">
        <authorList>
            <person name="Steffen K."/>
            <person name="Cardenas P."/>
        </authorList>
    </citation>
    <scope>NUCLEOTIDE SEQUENCE</scope>
</reference>
<accession>A0AA35WXX6</accession>
<dbReference type="EMBL" id="CASHTH010002487">
    <property type="protein sequence ID" value="CAI8030597.1"/>
    <property type="molecule type" value="Genomic_DNA"/>
</dbReference>
<dbReference type="Gene3D" id="3.50.30.50">
    <property type="entry name" value="Putative cyclase"/>
    <property type="match status" value="1"/>
</dbReference>
<keyword evidence="3" id="KW-1185">Reference proteome</keyword>
<dbReference type="Pfam" id="PF04199">
    <property type="entry name" value="Cyclase"/>
    <property type="match status" value="1"/>
</dbReference>
<name>A0AA35WXX6_GEOBA</name>
<evidence type="ECO:0000313" key="2">
    <source>
        <dbReference type="EMBL" id="CAI8030597.1"/>
    </source>
</evidence>
<dbReference type="GO" id="GO:0019441">
    <property type="term" value="P:L-tryptophan catabolic process to kynurenine"/>
    <property type="evidence" value="ECO:0007669"/>
    <property type="project" value="InterPro"/>
</dbReference>
<dbReference type="PANTHER" id="PTHR34861">
    <property type="match status" value="1"/>
</dbReference>
<gene>
    <name evidence="2" type="ORF">GBAR_LOCUS17331</name>
</gene>
<sequence>MSHKRKNVVKFFAILGSAVLLIALTATWTLTEESNWYPSKWGKDDQRGAANLLTATKVLEAASLIKEGKSTNSVGLRSGYAAVWDTRHYSLLIPQTGSTDHANKVTWHDEIVSGEIGQIGTQFDGLGHLGIGDLYYNGNNRLDFAKPDGLKKLGVENVGVFVTRGVLIDVAGYKGVEHLEGGYEITVEDIEGALKKQGVEIRPGDVVITHTGWGKFWMTDNERYNGSEPGIGMDAGKYLVEKQIVMAGADNWAIEVIPNPDESIFAPVHQLFIAKTGMYNIENLITAELAADKVYEFAFIFAPLRLKGATGSPGNPIAIR</sequence>
<dbReference type="InterPro" id="IPR007325">
    <property type="entry name" value="KFase/CYL"/>
</dbReference>
<dbReference type="InterPro" id="IPR037175">
    <property type="entry name" value="KFase_sf"/>
</dbReference>
<proteinExistence type="inferred from homology"/>
<dbReference type="GO" id="GO:0004061">
    <property type="term" value="F:arylformamidase activity"/>
    <property type="evidence" value="ECO:0007669"/>
    <property type="project" value="InterPro"/>
</dbReference>
<comment type="similarity">
    <text evidence="1">Belongs to the Cyclase 1 superfamily.</text>
</comment>
<evidence type="ECO:0000256" key="1">
    <source>
        <dbReference type="ARBA" id="ARBA00007865"/>
    </source>
</evidence>
<dbReference type="Proteomes" id="UP001174909">
    <property type="component" value="Unassembled WGS sequence"/>
</dbReference>
<comment type="caution">
    <text evidence="2">The sequence shown here is derived from an EMBL/GenBank/DDBJ whole genome shotgun (WGS) entry which is preliminary data.</text>
</comment>
<evidence type="ECO:0000313" key="3">
    <source>
        <dbReference type="Proteomes" id="UP001174909"/>
    </source>
</evidence>